<dbReference type="InterPro" id="IPR000490">
    <property type="entry name" value="Glyco_hydro_17"/>
</dbReference>
<name>A0A2P6REN0_ROSCH</name>
<keyword evidence="5 9" id="KW-0326">Glycosidase</keyword>
<evidence type="ECO:0000313" key="12">
    <source>
        <dbReference type="Proteomes" id="UP000238479"/>
    </source>
</evidence>
<evidence type="ECO:0000256" key="7">
    <source>
        <dbReference type="ARBA" id="ARBA00033417"/>
    </source>
</evidence>
<comment type="catalytic activity">
    <reaction evidence="1">
        <text>Hydrolysis of (1-&gt;3)-beta-D-glucosidic linkages in (1-&gt;3)-beta-D-glucans.</text>
        <dbReference type="EC" id="3.2.1.39"/>
    </reaction>
</comment>
<proteinExistence type="inferred from homology"/>
<dbReference type="PANTHER" id="PTHR32227">
    <property type="entry name" value="GLUCAN ENDO-1,3-BETA-GLUCOSIDASE BG1-RELATED-RELATED"/>
    <property type="match status" value="1"/>
</dbReference>
<dbReference type="SUPFAM" id="SSF51445">
    <property type="entry name" value="(Trans)glycosidases"/>
    <property type="match status" value="1"/>
</dbReference>
<evidence type="ECO:0000256" key="8">
    <source>
        <dbReference type="RuleBase" id="RU004335"/>
    </source>
</evidence>
<keyword evidence="4 9" id="KW-0378">Hydrolase</keyword>
<dbReference type="Proteomes" id="UP000238479">
    <property type="component" value="Chromosome 3"/>
</dbReference>
<dbReference type="EC" id="3.2.1.39" evidence="3"/>
<dbReference type="Pfam" id="PF00332">
    <property type="entry name" value="Glyco_hydro_17"/>
    <property type="match status" value="1"/>
</dbReference>
<sequence>MGKANILAKNSSMLSKMLLFGILVMAHIAATTGSKIGVCYGTLGNDLPPAQEVISMFDQYRIQKIRLYDPNQGALQALRGSNIEVMLGVENERLQDISSSQDKANSWVQSNVLNYGNVNFKYIVVGNEIDPTGPQASFVAPAMENIQKAITSENLASKIKVSTAISTAVLKEPSYPPSNGAFRIDHLPFLNPIIAFLARNQSPLLVNLYPYFTYDQNRQINIEYALFTSPSPVVHDGQLAYQNLFDAILDTVYSALERAGSGSLGIVVSESGWPSSGGDGEVTTIENARIYNSNLINHVKANGTPKKPGSTIEAYVFAMFNENQKKGPEIERHWGLFYPTKQPKYHIDFN</sequence>
<keyword evidence="10" id="KW-0732">Signal</keyword>
<dbReference type="PROSITE" id="PS00587">
    <property type="entry name" value="GLYCOSYL_HYDROL_F17"/>
    <property type="match status" value="1"/>
</dbReference>
<organism evidence="11 12">
    <name type="scientific">Rosa chinensis</name>
    <name type="common">China rose</name>
    <dbReference type="NCBI Taxonomy" id="74649"/>
    <lineage>
        <taxon>Eukaryota</taxon>
        <taxon>Viridiplantae</taxon>
        <taxon>Streptophyta</taxon>
        <taxon>Embryophyta</taxon>
        <taxon>Tracheophyta</taxon>
        <taxon>Spermatophyta</taxon>
        <taxon>Magnoliopsida</taxon>
        <taxon>eudicotyledons</taxon>
        <taxon>Gunneridae</taxon>
        <taxon>Pentapetalae</taxon>
        <taxon>rosids</taxon>
        <taxon>fabids</taxon>
        <taxon>Rosales</taxon>
        <taxon>Rosaceae</taxon>
        <taxon>Rosoideae</taxon>
        <taxon>Rosoideae incertae sedis</taxon>
        <taxon>Rosa</taxon>
    </lineage>
</organism>
<dbReference type="STRING" id="74649.A0A2P6REN0"/>
<dbReference type="InterPro" id="IPR044965">
    <property type="entry name" value="Glyco_hydro_17_plant"/>
</dbReference>
<dbReference type="FunFam" id="3.20.20.80:FF:000010">
    <property type="entry name" value="glucan endo-1,3-beta-glucosidase, basic"/>
    <property type="match status" value="1"/>
</dbReference>
<feature type="chain" id="PRO_5015105493" description="glucan endo-1,3-beta-D-glucosidase" evidence="10">
    <location>
        <begin position="34"/>
        <end position="350"/>
    </location>
</feature>
<feature type="signal peptide" evidence="10">
    <location>
        <begin position="1"/>
        <end position="33"/>
    </location>
</feature>
<dbReference type="GO" id="GO:0005975">
    <property type="term" value="P:carbohydrate metabolic process"/>
    <property type="evidence" value="ECO:0007669"/>
    <property type="project" value="InterPro"/>
</dbReference>
<dbReference type="Gramene" id="PRQ44889">
    <property type="protein sequence ID" value="PRQ44889"/>
    <property type="gene ID" value="RchiOBHm_Chr3g0484181"/>
</dbReference>
<protein>
    <recommendedName>
        <fullName evidence="3">glucan endo-1,3-beta-D-glucosidase</fullName>
        <ecNumber evidence="3">3.2.1.39</ecNumber>
    </recommendedName>
    <alternativeName>
        <fullName evidence="6">(1-&gt;3)-beta-glucan endohydrolase</fullName>
    </alternativeName>
    <alternativeName>
        <fullName evidence="7">Beta-1,3-endoglucanase</fullName>
    </alternativeName>
</protein>
<dbReference type="OrthoDB" id="941679at2759"/>
<dbReference type="GO" id="GO:0042973">
    <property type="term" value="F:glucan endo-1,3-beta-D-glucosidase activity"/>
    <property type="evidence" value="ECO:0007669"/>
    <property type="project" value="UniProtKB-EC"/>
</dbReference>
<evidence type="ECO:0000256" key="6">
    <source>
        <dbReference type="ARBA" id="ARBA00033335"/>
    </source>
</evidence>
<evidence type="ECO:0000256" key="9">
    <source>
        <dbReference type="RuleBase" id="RU004336"/>
    </source>
</evidence>
<evidence type="ECO:0000256" key="3">
    <source>
        <dbReference type="ARBA" id="ARBA00012780"/>
    </source>
</evidence>
<evidence type="ECO:0000256" key="1">
    <source>
        <dbReference type="ARBA" id="ARBA00000382"/>
    </source>
</evidence>
<comment type="caution">
    <text evidence="11">The sequence shown here is derived from an EMBL/GenBank/DDBJ whole genome shotgun (WGS) entry which is preliminary data.</text>
</comment>
<evidence type="ECO:0000313" key="11">
    <source>
        <dbReference type="EMBL" id="PRQ44889.1"/>
    </source>
</evidence>
<keyword evidence="12" id="KW-1185">Reference proteome</keyword>
<accession>A0A2P6REN0</accession>
<dbReference type="AlphaFoldDB" id="A0A2P6REN0"/>
<dbReference type="Gene3D" id="3.20.20.80">
    <property type="entry name" value="Glycosidases"/>
    <property type="match status" value="1"/>
</dbReference>
<gene>
    <name evidence="11" type="ORF">RchiOBHm_Chr3g0484181</name>
</gene>
<evidence type="ECO:0000256" key="2">
    <source>
        <dbReference type="ARBA" id="ARBA00008773"/>
    </source>
</evidence>
<evidence type="ECO:0000256" key="5">
    <source>
        <dbReference type="ARBA" id="ARBA00023295"/>
    </source>
</evidence>
<evidence type="ECO:0000256" key="4">
    <source>
        <dbReference type="ARBA" id="ARBA00022801"/>
    </source>
</evidence>
<dbReference type="InterPro" id="IPR017853">
    <property type="entry name" value="GH"/>
</dbReference>
<evidence type="ECO:0000256" key="10">
    <source>
        <dbReference type="SAM" id="SignalP"/>
    </source>
</evidence>
<dbReference type="EMBL" id="PDCK01000041">
    <property type="protein sequence ID" value="PRQ44889.1"/>
    <property type="molecule type" value="Genomic_DNA"/>
</dbReference>
<dbReference type="OMA" id="NEDIQCI"/>
<reference evidence="11 12" key="1">
    <citation type="journal article" date="2018" name="Nat. Genet.">
        <title>The Rosa genome provides new insights in the design of modern roses.</title>
        <authorList>
            <person name="Bendahmane M."/>
        </authorList>
    </citation>
    <scope>NUCLEOTIDE SEQUENCE [LARGE SCALE GENOMIC DNA]</scope>
    <source>
        <strain evidence="12">cv. Old Blush</strain>
    </source>
</reference>
<comment type="similarity">
    <text evidence="2 8">Belongs to the glycosyl hydrolase 17 family.</text>
</comment>